<evidence type="ECO:0000259" key="2">
    <source>
        <dbReference type="PROSITE" id="PS50188"/>
    </source>
</evidence>
<dbReference type="PROSITE" id="PS50188">
    <property type="entry name" value="B302_SPRY"/>
    <property type="match status" value="1"/>
</dbReference>
<reference evidence="4" key="1">
    <citation type="submission" date="2018-06" db="EMBL/GenBank/DDBJ databases">
        <title>Genome assembly of Danube salmon.</title>
        <authorList>
            <person name="Macqueen D.J."/>
            <person name="Gundappa M.K."/>
        </authorList>
    </citation>
    <scope>NUCLEOTIDE SEQUENCE [LARGE SCALE GENOMIC DNA]</scope>
</reference>
<reference evidence="3" key="2">
    <citation type="submission" date="2025-08" db="UniProtKB">
        <authorList>
            <consortium name="Ensembl"/>
        </authorList>
    </citation>
    <scope>IDENTIFICATION</scope>
</reference>
<keyword evidence="1" id="KW-0175">Coiled coil</keyword>
<dbReference type="SUPFAM" id="SSF49899">
    <property type="entry name" value="Concanavalin A-like lectins/glucanases"/>
    <property type="match status" value="1"/>
</dbReference>
<dbReference type="Gene3D" id="2.60.120.920">
    <property type="match status" value="1"/>
</dbReference>
<evidence type="ECO:0000313" key="3">
    <source>
        <dbReference type="Ensembl" id="ENSHHUP00000087249.1"/>
    </source>
</evidence>
<dbReference type="InterPro" id="IPR050143">
    <property type="entry name" value="TRIM/RBCC"/>
</dbReference>
<dbReference type="Ensembl" id="ENSHHUT00000089976.1">
    <property type="protein sequence ID" value="ENSHHUP00000087249.1"/>
    <property type="gene ID" value="ENSHHUG00000050471.1"/>
</dbReference>
<dbReference type="InterPro" id="IPR006574">
    <property type="entry name" value="PRY"/>
</dbReference>
<organism evidence="3 4">
    <name type="scientific">Hucho hucho</name>
    <name type="common">huchen</name>
    <dbReference type="NCBI Taxonomy" id="62062"/>
    <lineage>
        <taxon>Eukaryota</taxon>
        <taxon>Metazoa</taxon>
        <taxon>Chordata</taxon>
        <taxon>Craniata</taxon>
        <taxon>Vertebrata</taxon>
        <taxon>Euteleostomi</taxon>
        <taxon>Actinopterygii</taxon>
        <taxon>Neopterygii</taxon>
        <taxon>Teleostei</taxon>
        <taxon>Protacanthopterygii</taxon>
        <taxon>Salmoniformes</taxon>
        <taxon>Salmonidae</taxon>
        <taxon>Salmoninae</taxon>
        <taxon>Hucho</taxon>
    </lineage>
</organism>
<dbReference type="PANTHER" id="PTHR24103">
    <property type="entry name" value="E3 UBIQUITIN-PROTEIN LIGASE TRIM"/>
    <property type="match status" value="1"/>
</dbReference>
<dbReference type="Pfam" id="PF13765">
    <property type="entry name" value="PRY"/>
    <property type="match status" value="1"/>
</dbReference>
<evidence type="ECO:0000313" key="4">
    <source>
        <dbReference type="Proteomes" id="UP000314982"/>
    </source>
</evidence>
<name>A0A4W5RRW5_9TELE</name>
<dbReference type="InterPro" id="IPR013320">
    <property type="entry name" value="ConA-like_dom_sf"/>
</dbReference>
<dbReference type="InterPro" id="IPR001870">
    <property type="entry name" value="B30.2/SPRY"/>
</dbReference>
<dbReference type="InterPro" id="IPR043136">
    <property type="entry name" value="B30.2/SPRY_sf"/>
</dbReference>
<dbReference type="SMART" id="SM00589">
    <property type="entry name" value="PRY"/>
    <property type="match status" value="1"/>
</dbReference>
<dbReference type="GeneTree" id="ENSGT01040000240385"/>
<dbReference type="PRINTS" id="PR01407">
    <property type="entry name" value="BUTYPHLNCDUF"/>
</dbReference>
<accession>A0A4W5RRW5</accession>
<evidence type="ECO:0000256" key="1">
    <source>
        <dbReference type="SAM" id="Coils"/>
    </source>
</evidence>
<dbReference type="InterPro" id="IPR003877">
    <property type="entry name" value="SPRY_dom"/>
</dbReference>
<dbReference type="InterPro" id="IPR003879">
    <property type="entry name" value="Butyrophylin_SPRY"/>
</dbReference>
<feature type="domain" description="B30.2/SPRY" evidence="2">
    <location>
        <begin position="113"/>
        <end position="278"/>
    </location>
</feature>
<reference evidence="3" key="3">
    <citation type="submission" date="2025-09" db="UniProtKB">
        <authorList>
            <consortium name="Ensembl"/>
        </authorList>
    </citation>
    <scope>IDENTIFICATION</scope>
</reference>
<sequence>MAKLGKVFTALVRSIERSQAEIIEVIEEKQKAAEKWAEGLVKELEQEFAELQRRSNELEQLSHTEGHLQLLQSFPSLHSPPPTKDWSEISVHSNLCLGTVRRAVSQLEETLMSEVKRFGDVELEGIQQYAVDVTLDPDTAPPYLILSRDGKQMKNRGKEHDLPNYLERFVYFVNVLGIEGFSSGRFYYEVMVTVCQLEEGYHTKASEWILDFTPQKAGVFMDCEEGQVSFYDVGGWSHIYSFTGCNFTEMLYPYLGPNPNPDGEIFPLIISATSTVSP</sequence>
<protein>
    <submittedName>
        <fullName evidence="3">Bloodthirsty-related gene family, member 26</fullName>
    </submittedName>
</protein>
<dbReference type="Pfam" id="PF00622">
    <property type="entry name" value="SPRY"/>
    <property type="match status" value="1"/>
</dbReference>
<dbReference type="AlphaFoldDB" id="A0A4W5RRW5"/>
<proteinExistence type="predicted"/>
<dbReference type="Pfam" id="PF25600">
    <property type="entry name" value="TRIM_CC"/>
    <property type="match status" value="1"/>
</dbReference>
<feature type="coiled-coil region" evidence="1">
    <location>
        <begin position="15"/>
        <end position="64"/>
    </location>
</feature>
<dbReference type="STRING" id="62062.ENSHHUP00000087249"/>
<dbReference type="Proteomes" id="UP000314982">
    <property type="component" value="Unassembled WGS sequence"/>
</dbReference>
<keyword evidence="4" id="KW-1185">Reference proteome</keyword>
<dbReference type="InterPro" id="IPR058030">
    <property type="entry name" value="TRIM8/14/16/25/29/45/65_CC"/>
</dbReference>